<dbReference type="InterPro" id="IPR013130">
    <property type="entry name" value="Fe3_Rdtase_TM_dom"/>
</dbReference>
<feature type="transmembrane region" description="Helical" evidence="7">
    <location>
        <begin position="251"/>
        <end position="272"/>
    </location>
</feature>
<dbReference type="SFLD" id="SFLDS00052">
    <property type="entry name" value="Ferric_Reductase_Domain"/>
    <property type="match status" value="1"/>
</dbReference>
<dbReference type="GO" id="GO:0006826">
    <property type="term" value="P:iron ion transport"/>
    <property type="evidence" value="ECO:0007669"/>
    <property type="project" value="TreeGrafter"/>
</dbReference>
<organism evidence="9 10">
    <name type="scientific">Aulographum hederae CBS 113979</name>
    <dbReference type="NCBI Taxonomy" id="1176131"/>
    <lineage>
        <taxon>Eukaryota</taxon>
        <taxon>Fungi</taxon>
        <taxon>Dikarya</taxon>
        <taxon>Ascomycota</taxon>
        <taxon>Pezizomycotina</taxon>
        <taxon>Dothideomycetes</taxon>
        <taxon>Pleosporomycetidae</taxon>
        <taxon>Aulographales</taxon>
        <taxon>Aulographaceae</taxon>
    </lineage>
</organism>
<feature type="transmembrane region" description="Helical" evidence="7">
    <location>
        <begin position="388"/>
        <end position="405"/>
    </location>
</feature>
<feature type="transmembrane region" description="Helical" evidence="7">
    <location>
        <begin position="12"/>
        <end position="32"/>
    </location>
</feature>
<dbReference type="OrthoDB" id="167398at2759"/>
<evidence type="ECO:0000313" key="10">
    <source>
        <dbReference type="Proteomes" id="UP000800041"/>
    </source>
</evidence>
<dbReference type="EMBL" id="ML977140">
    <property type="protein sequence ID" value="KAF1991310.1"/>
    <property type="molecule type" value="Genomic_DNA"/>
</dbReference>
<evidence type="ECO:0000256" key="4">
    <source>
        <dbReference type="ARBA" id="ARBA00022989"/>
    </source>
</evidence>
<dbReference type="SFLD" id="SFLDG01168">
    <property type="entry name" value="Ferric_reductase_subgroup_(FRE"/>
    <property type="match status" value="1"/>
</dbReference>
<feature type="transmembrane region" description="Helical" evidence="7">
    <location>
        <begin position="213"/>
        <end position="231"/>
    </location>
</feature>
<dbReference type="GO" id="GO:0000293">
    <property type="term" value="F:ferric-chelate reductase activity"/>
    <property type="evidence" value="ECO:0007669"/>
    <property type="project" value="TreeGrafter"/>
</dbReference>
<dbReference type="InterPro" id="IPR051410">
    <property type="entry name" value="Ferric/Cupric_Reductase"/>
</dbReference>
<dbReference type="Proteomes" id="UP000800041">
    <property type="component" value="Unassembled WGS sequence"/>
</dbReference>
<evidence type="ECO:0000256" key="5">
    <source>
        <dbReference type="ARBA" id="ARBA00023065"/>
    </source>
</evidence>
<evidence type="ECO:0000256" key="6">
    <source>
        <dbReference type="ARBA" id="ARBA00023136"/>
    </source>
</evidence>
<dbReference type="Gene3D" id="3.40.50.80">
    <property type="entry name" value="Nucleotide-binding domain of ferredoxin-NADP reductase (FNR) module"/>
    <property type="match status" value="1"/>
</dbReference>
<dbReference type="Pfam" id="PF01794">
    <property type="entry name" value="Ferric_reduct"/>
    <property type="match status" value="1"/>
</dbReference>
<keyword evidence="6 7" id="KW-0472">Membrane</keyword>
<keyword evidence="4 7" id="KW-1133">Transmembrane helix</keyword>
<evidence type="ECO:0000256" key="7">
    <source>
        <dbReference type="SAM" id="Phobius"/>
    </source>
</evidence>
<reference evidence="9" key="1">
    <citation type="journal article" date="2020" name="Stud. Mycol.">
        <title>101 Dothideomycetes genomes: a test case for predicting lifestyles and emergence of pathogens.</title>
        <authorList>
            <person name="Haridas S."/>
            <person name="Albert R."/>
            <person name="Binder M."/>
            <person name="Bloem J."/>
            <person name="Labutti K."/>
            <person name="Salamov A."/>
            <person name="Andreopoulos B."/>
            <person name="Baker S."/>
            <person name="Barry K."/>
            <person name="Bills G."/>
            <person name="Bluhm B."/>
            <person name="Cannon C."/>
            <person name="Castanera R."/>
            <person name="Culley D."/>
            <person name="Daum C."/>
            <person name="Ezra D."/>
            <person name="Gonzalez J."/>
            <person name="Henrissat B."/>
            <person name="Kuo A."/>
            <person name="Liang C."/>
            <person name="Lipzen A."/>
            <person name="Lutzoni F."/>
            <person name="Magnuson J."/>
            <person name="Mondo S."/>
            <person name="Nolan M."/>
            <person name="Ohm R."/>
            <person name="Pangilinan J."/>
            <person name="Park H.-J."/>
            <person name="Ramirez L."/>
            <person name="Alfaro M."/>
            <person name="Sun H."/>
            <person name="Tritt A."/>
            <person name="Yoshinaga Y."/>
            <person name="Zwiers L.-H."/>
            <person name="Turgeon B."/>
            <person name="Goodwin S."/>
            <person name="Spatafora J."/>
            <person name="Crous P."/>
            <person name="Grigoriev I."/>
        </authorList>
    </citation>
    <scope>NUCLEOTIDE SEQUENCE</scope>
    <source>
        <strain evidence="9">CBS 113979</strain>
    </source>
</reference>
<dbReference type="InterPro" id="IPR039261">
    <property type="entry name" value="FNR_nucleotide-bd"/>
</dbReference>
<feature type="domain" description="Ferric oxidoreductase" evidence="8">
    <location>
        <begin position="255"/>
        <end position="372"/>
    </location>
</feature>
<evidence type="ECO:0000256" key="2">
    <source>
        <dbReference type="ARBA" id="ARBA00022448"/>
    </source>
</evidence>
<feature type="transmembrane region" description="Helical" evidence="7">
    <location>
        <begin position="293"/>
        <end position="315"/>
    </location>
</feature>
<keyword evidence="5" id="KW-0406">Ion transport</keyword>
<dbReference type="CDD" id="cd06186">
    <property type="entry name" value="NOX_Duox_like_FAD_NADP"/>
    <property type="match status" value="1"/>
</dbReference>
<dbReference type="PANTHER" id="PTHR32361">
    <property type="entry name" value="FERRIC/CUPRIC REDUCTASE TRANSMEMBRANE COMPONENT"/>
    <property type="match status" value="1"/>
</dbReference>
<proteinExistence type="predicted"/>
<accession>A0A6G1HE59</accession>
<dbReference type="AlphaFoldDB" id="A0A6G1HE59"/>
<gene>
    <name evidence="9" type="ORF">K402DRAFT_323109</name>
</gene>
<keyword evidence="3 7" id="KW-0812">Transmembrane</keyword>
<dbReference type="GO" id="GO:0015677">
    <property type="term" value="P:copper ion import"/>
    <property type="evidence" value="ECO:0007669"/>
    <property type="project" value="TreeGrafter"/>
</dbReference>
<evidence type="ECO:0000256" key="1">
    <source>
        <dbReference type="ARBA" id="ARBA00004141"/>
    </source>
</evidence>
<keyword evidence="10" id="KW-1185">Reference proteome</keyword>
<sequence>MSPYFPGYGFSWYAPSCGFACFNAISSAMLSCSSMDSGHSHMAPDAACQASDTAFLTTVAYCMESNCDPIEVPVWKREQYWSTKMTGDETVIPKWTYSRTLEEVRDMPTMEFNSSSHDTLDQTVLVSKADYDMQNNFNIKFDYLEMLQAKYCFVLVTIGFGTPILCTLLASLPFMTGLLDKINSYLIYPSIFGTYNVRPLPWYLGDSPTMGQTLYVAMFFILNLVLSAVNYTSSQPHPWGFNKKEEILSYIGYRTGHIGYALLPLVILFSGRNNFLLWITNWPYSTYIVLHRWVARIFAIQAIVHSITLLLTYQGTGSYPTESKEAYWLWGIVATVLTCAMLIFSHLFFRRLAYEFFLLLHIVLAVLVIVGCWYHVILKWGYNFYDNWLYAACAVWFFDRLLRVLRVGKNGIRRAIVTEVGSDYVRVDIEGVRWAAKPGHVAYAYFPTLNPLRPWENHPFSINSTAQFRSFKHALAPVPGSPTQSSSSAEAPLDVEKPAGRVEETSFPHHAAIATSTEGTAGVTLVIKKSAGLTRLLRSHASLPTLLDGPYPQNPSAVILKCDHVLLIAGGIGITGVLPWIHAHPNVKLAWSVKASAEALVREMSTALSELADKEVVVGGRVNLEELLREEAGLGYRKVGVVVCGPGGMCDEVRARVAGLGRGNGGGIAFELEVDAFSW</sequence>
<feature type="transmembrane region" description="Helical" evidence="7">
    <location>
        <begin position="151"/>
        <end position="174"/>
    </location>
</feature>
<evidence type="ECO:0000313" key="9">
    <source>
        <dbReference type="EMBL" id="KAF1991310.1"/>
    </source>
</evidence>
<name>A0A6G1HE59_9PEZI</name>
<keyword evidence="2" id="KW-0813">Transport</keyword>
<feature type="transmembrane region" description="Helical" evidence="7">
    <location>
        <begin position="327"/>
        <end position="349"/>
    </location>
</feature>
<protein>
    <submittedName>
        <fullName evidence="9">Ferric reductase-like transmembrane component</fullName>
    </submittedName>
</protein>
<dbReference type="PANTHER" id="PTHR32361:SF9">
    <property type="entry name" value="FERRIC REDUCTASE TRANSMEMBRANE COMPONENT 3-RELATED"/>
    <property type="match status" value="1"/>
</dbReference>
<comment type="subcellular location">
    <subcellularLocation>
        <location evidence="1">Membrane</location>
        <topology evidence="1">Multi-pass membrane protein</topology>
    </subcellularLocation>
</comment>
<feature type="transmembrane region" description="Helical" evidence="7">
    <location>
        <begin position="186"/>
        <end position="204"/>
    </location>
</feature>
<evidence type="ECO:0000259" key="8">
    <source>
        <dbReference type="Pfam" id="PF01794"/>
    </source>
</evidence>
<evidence type="ECO:0000256" key="3">
    <source>
        <dbReference type="ARBA" id="ARBA00022692"/>
    </source>
</evidence>
<dbReference type="GO" id="GO:0005886">
    <property type="term" value="C:plasma membrane"/>
    <property type="evidence" value="ECO:0007669"/>
    <property type="project" value="TreeGrafter"/>
</dbReference>
<feature type="transmembrane region" description="Helical" evidence="7">
    <location>
        <begin position="356"/>
        <end position="376"/>
    </location>
</feature>
<dbReference type="GO" id="GO:0006879">
    <property type="term" value="P:intracellular iron ion homeostasis"/>
    <property type="evidence" value="ECO:0007669"/>
    <property type="project" value="TreeGrafter"/>
</dbReference>
<dbReference type="SUPFAM" id="SSF52343">
    <property type="entry name" value="Ferredoxin reductase-like, C-terminal NADP-linked domain"/>
    <property type="match status" value="1"/>
</dbReference>